<gene>
    <name evidence="1" type="ORF">BOTBODRAFT_339252</name>
</gene>
<name>A0A067MGS9_BOTB1</name>
<dbReference type="AlphaFoldDB" id="A0A067MGS9"/>
<dbReference type="Proteomes" id="UP000027195">
    <property type="component" value="Unassembled WGS sequence"/>
</dbReference>
<protein>
    <submittedName>
        <fullName evidence="1">Uncharacterized protein</fullName>
    </submittedName>
</protein>
<proteinExistence type="predicted"/>
<sequence length="64" mass="7111">MGRPDSPTARSSRSANLPRRTITSCYVGFWCQLLPTTCAPLRNSGVDTRDTRHVDFTLHMKGSS</sequence>
<organism evidence="1 2">
    <name type="scientific">Botryobasidium botryosum (strain FD-172 SS1)</name>
    <dbReference type="NCBI Taxonomy" id="930990"/>
    <lineage>
        <taxon>Eukaryota</taxon>
        <taxon>Fungi</taxon>
        <taxon>Dikarya</taxon>
        <taxon>Basidiomycota</taxon>
        <taxon>Agaricomycotina</taxon>
        <taxon>Agaricomycetes</taxon>
        <taxon>Cantharellales</taxon>
        <taxon>Botryobasidiaceae</taxon>
        <taxon>Botryobasidium</taxon>
    </lineage>
</organism>
<reference evidence="2" key="1">
    <citation type="journal article" date="2014" name="Proc. Natl. Acad. Sci. U.S.A.">
        <title>Extensive sampling of basidiomycete genomes demonstrates inadequacy of the white-rot/brown-rot paradigm for wood decay fungi.</title>
        <authorList>
            <person name="Riley R."/>
            <person name="Salamov A.A."/>
            <person name="Brown D.W."/>
            <person name="Nagy L.G."/>
            <person name="Floudas D."/>
            <person name="Held B.W."/>
            <person name="Levasseur A."/>
            <person name="Lombard V."/>
            <person name="Morin E."/>
            <person name="Otillar R."/>
            <person name="Lindquist E.A."/>
            <person name="Sun H."/>
            <person name="LaButti K.M."/>
            <person name="Schmutz J."/>
            <person name="Jabbour D."/>
            <person name="Luo H."/>
            <person name="Baker S.E."/>
            <person name="Pisabarro A.G."/>
            <person name="Walton J.D."/>
            <person name="Blanchette R.A."/>
            <person name="Henrissat B."/>
            <person name="Martin F."/>
            <person name="Cullen D."/>
            <person name="Hibbett D.S."/>
            <person name="Grigoriev I.V."/>
        </authorList>
    </citation>
    <scope>NUCLEOTIDE SEQUENCE [LARGE SCALE GENOMIC DNA]</scope>
    <source>
        <strain evidence="2">FD-172 SS1</strain>
    </source>
</reference>
<evidence type="ECO:0000313" key="1">
    <source>
        <dbReference type="EMBL" id="KDQ14729.1"/>
    </source>
</evidence>
<dbReference type="EMBL" id="KL198036">
    <property type="protein sequence ID" value="KDQ14729.1"/>
    <property type="molecule type" value="Genomic_DNA"/>
</dbReference>
<dbReference type="HOGENOM" id="CLU_2867366_0_0_1"/>
<dbReference type="InParanoid" id="A0A067MGS9"/>
<evidence type="ECO:0000313" key="2">
    <source>
        <dbReference type="Proteomes" id="UP000027195"/>
    </source>
</evidence>
<accession>A0A067MGS9</accession>
<keyword evidence="2" id="KW-1185">Reference proteome</keyword>